<proteinExistence type="predicted"/>
<feature type="transmembrane region" description="Helical" evidence="5">
    <location>
        <begin position="369"/>
        <end position="386"/>
    </location>
</feature>
<accession>M4AB08</accession>
<keyword evidence="8" id="KW-1185">Reference proteome</keyword>
<organism evidence="7 8">
    <name type="scientific">Xiphophorus maculatus</name>
    <name type="common">Southern platyfish</name>
    <name type="synonym">Platypoecilus maculatus</name>
    <dbReference type="NCBI Taxonomy" id="8083"/>
    <lineage>
        <taxon>Eukaryota</taxon>
        <taxon>Metazoa</taxon>
        <taxon>Chordata</taxon>
        <taxon>Craniata</taxon>
        <taxon>Vertebrata</taxon>
        <taxon>Euteleostomi</taxon>
        <taxon>Actinopterygii</taxon>
        <taxon>Neopterygii</taxon>
        <taxon>Teleostei</taxon>
        <taxon>Neoteleostei</taxon>
        <taxon>Acanthomorphata</taxon>
        <taxon>Ovalentaria</taxon>
        <taxon>Atherinomorphae</taxon>
        <taxon>Cyprinodontiformes</taxon>
        <taxon>Poeciliidae</taxon>
        <taxon>Poeciliinae</taxon>
        <taxon>Xiphophorus</taxon>
    </lineage>
</organism>
<dbReference type="Proteomes" id="UP000002852">
    <property type="component" value="Unassembled WGS sequence"/>
</dbReference>
<keyword evidence="4 5" id="KW-0472">Membrane</keyword>
<dbReference type="PANTHER" id="PTHR21041:SF3">
    <property type="entry name" value="OSTEOCLAST STIMULATORY TRANSMEMBRANE PROTEIN"/>
    <property type="match status" value="1"/>
</dbReference>
<comment type="subcellular location">
    <subcellularLocation>
        <location evidence="1">Membrane</location>
        <topology evidence="1">Multi-pass membrane protein</topology>
    </subcellularLocation>
</comment>
<dbReference type="Ensembl" id="ENSXMAT00000011666.2">
    <property type="protein sequence ID" value="ENSXMAP00000011652.2"/>
    <property type="gene ID" value="ENSXMAG00000011632.2"/>
</dbReference>
<dbReference type="InterPro" id="IPR012858">
    <property type="entry name" value="DC_STAMP-like"/>
</dbReference>
<protein>
    <submittedName>
        <fullName evidence="7">Osteoclast stimulatory transmembrane protein</fullName>
    </submittedName>
</protein>
<evidence type="ECO:0000256" key="2">
    <source>
        <dbReference type="ARBA" id="ARBA00022692"/>
    </source>
</evidence>
<dbReference type="GO" id="GO:0016020">
    <property type="term" value="C:membrane"/>
    <property type="evidence" value="ECO:0007669"/>
    <property type="project" value="UniProtKB-SubCell"/>
</dbReference>
<evidence type="ECO:0000256" key="5">
    <source>
        <dbReference type="SAM" id="Phobius"/>
    </source>
</evidence>
<dbReference type="PANTHER" id="PTHR21041">
    <property type="entry name" value="DENDRITIC CELL-SPECIFIC TRANSMEMBRANE PROTEIN"/>
    <property type="match status" value="1"/>
</dbReference>
<feature type="transmembrane region" description="Helical" evidence="5">
    <location>
        <begin position="317"/>
        <end position="336"/>
    </location>
</feature>
<feature type="transmembrane region" description="Helical" evidence="5">
    <location>
        <begin position="398"/>
        <end position="423"/>
    </location>
</feature>
<keyword evidence="2 5" id="KW-0812">Transmembrane</keyword>
<evidence type="ECO:0000256" key="1">
    <source>
        <dbReference type="ARBA" id="ARBA00004141"/>
    </source>
</evidence>
<evidence type="ECO:0000313" key="7">
    <source>
        <dbReference type="Ensembl" id="ENSXMAP00000011652.2"/>
    </source>
</evidence>
<reference evidence="8" key="2">
    <citation type="journal article" date="2013" name="Nat. Genet.">
        <title>The genome of the platyfish, Xiphophorus maculatus, provides insights into evolutionary adaptation and several complex traits.</title>
        <authorList>
            <person name="Schartl M."/>
            <person name="Walter R.B."/>
            <person name="Shen Y."/>
            <person name="Garcia T."/>
            <person name="Catchen J."/>
            <person name="Amores A."/>
            <person name="Braasch I."/>
            <person name="Chalopin D."/>
            <person name="Volff J.N."/>
            <person name="Lesch K.P."/>
            <person name="Bisazza A."/>
            <person name="Minx P."/>
            <person name="Hillier L."/>
            <person name="Wilson R.K."/>
            <person name="Fuerstenberg S."/>
            <person name="Boore J."/>
            <person name="Searle S."/>
            <person name="Postlethwait J.H."/>
            <person name="Warren W.C."/>
        </authorList>
    </citation>
    <scope>NUCLEOTIDE SEQUENCE [LARGE SCALE GENOMIC DNA]</scope>
    <source>
        <strain evidence="8">JP 163 A</strain>
    </source>
</reference>
<feature type="transmembrane region" description="Helical" evidence="5">
    <location>
        <begin position="65"/>
        <end position="84"/>
    </location>
</feature>
<feature type="domain" description="Dendritic cell-specific transmembrane protein-like" evidence="6">
    <location>
        <begin position="296"/>
        <end position="443"/>
    </location>
</feature>
<reference evidence="8" key="1">
    <citation type="submission" date="2012-01" db="EMBL/GenBank/DDBJ databases">
        <authorList>
            <person name="Walter R."/>
            <person name="Schartl M."/>
            <person name="Warren W."/>
        </authorList>
    </citation>
    <scope>NUCLEOTIDE SEQUENCE [LARGE SCALE GENOMIC DNA]</scope>
    <source>
        <strain evidence="8">JP 163 A</strain>
    </source>
</reference>
<evidence type="ECO:0000313" key="8">
    <source>
        <dbReference type="Proteomes" id="UP000002852"/>
    </source>
</evidence>
<reference evidence="7" key="3">
    <citation type="submission" date="2025-08" db="UniProtKB">
        <authorList>
            <consortium name="Ensembl"/>
        </authorList>
    </citation>
    <scope>IDENTIFICATION</scope>
    <source>
        <strain evidence="7">JP 163 A</strain>
    </source>
</reference>
<dbReference type="eggNOG" id="ENOG502QWNK">
    <property type="taxonomic scope" value="Eukaryota"/>
</dbReference>
<evidence type="ECO:0000256" key="3">
    <source>
        <dbReference type="ARBA" id="ARBA00022989"/>
    </source>
</evidence>
<sequence length="512" mass="57767">MQLLNDKSTTKHLSSQRSHCSAHTAVKTGDQTSWLLGSGLGFALKSLLVYLWDVYSKPAPSGREILSLLSICSTFAVFTGGLLHHWLSQTLKYDHVASVQTTCFYSVTMLLVSFLFHPLRCVLTMILPTVCTKQGRKLLISASIMILVLNVIPNITVNVRAVAGILKCTAEGFTRTLLNSSEPFNEAKRDLVEEAIRVQREDLSIVTKLRKLDHFTHVDVSEVRSTFSKVIGQIDVNFSHAKNLLREYKLLSNRILAAVFVALLIIESARYLKSFLTSVQFDNRFISASSEGEEQRPKDKIRVAVCKITSQECTSSFISLVIVTLYFIAITLIVVLDHIVYHIIQIIVPWVMDFPPTTAAITVSYKVNFFFSALHISPVHNILIWLNSKLSLLDELPFSLGVALLLGCLWLMSYLMVFLEVYARRLRRKICASFFREQEERRRAVFIFSPSRCAVLGKALMVNKLMFSMSSSETETPVAPVYKFWFLSSGCLVKKFLTLAVFLKCNEVFGVF</sequence>
<dbReference type="GeneTree" id="ENSGT00940000153269"/>
<dbReference type="STRING" id="8083.ENSXMAP00000011652"/>
<feature type="transmembrane region" description="Helical" evidence="5">
    <location>
        <begin position="255"/>
        <end position="272"/>
    </location>
</feature>
<dbReference type="InParanoid" id="M4AB08"/>
<evidence type="ECO:0000259" key="6">
    <source>
        <dbReference type="Pfam" id="PF07782"/>
    </source>
</evidence>
<dbReference type="HOGENOM" id="CLU_045128_0_0_1"/>
<keyword evidence="3 5" id="KW-1133">Transmembrane helix</keyword>
<reference evidence="7" key="4">
    <citation type="submission" date="2025-09" db="UniProtKB">
        <authorList>
            <consortium name="Ensembl"/>
        </authorList>
    </citation>
    <scope>IDENTIFICATION</scope>
    <source>
        <strain evidence="7">JP 163 A</strain>
    </source>
</reference>
<feature type="transmembrane region" description="Helical" evidence="5">
    <location>
        <begin position="104"/>
        <end position="126"/>
    </location>
</feature>
<name>M4AB08_XIPMA</name>
<dbReference type="AlphaFoldDB" id="M4AB08"/>
<feature type="transmembrane region" description="Helical" evidence="5">
    <location>
        <begin position="34"/>
        <end position="53"/>
    </location>
</feature>
<evidence type="ECO:0000256" key="4">
    <source>
        <dbReference type="ARBA" id="ARBA00023136"/>
    </source>
</evidence>
<dbReference type="InterPro" id="IPR051856">
    <property type="entry name" value="CSR-E3_Ligase_Protein"/>
</dbReference>
<feature type="transmembrane region" description="Helical" evidence="5">
    <location>
        <begin position="138"/>
        <end position="157"/>
    </location>
</feature>
<dbReference type="Pfam" id="PF07782">
    <property type="entry name" value="DC_STAMP"/>
    <property type="match status" value="1"/>
</dbReference>